<sequence>MHKKDLDIRKIIDNYLTDKFSRQDFIDLMDSISREEGVSEFQNKLAEEWEKNINQKDEIDRQEILNLHFEASRIIANSEKDKSQILPRFRPKASHIIRYVASITIIIATSVSMYLLMNKRNEQFDPKMCSITIPAGEKKEIKLPDKSDIYINSASSLKYPEIFDEKQRVVELAGEAFFKVTPNKEKPFIINTGQISIKVLGTSFNVKSYDEDEWIGVTVSTGKVAVSIFDENSSIQLTPNEELWINKKNHYFQKSKKDLLQASSWRNGYLYFDKAPIKDVINTLNRKYAVNIKLERPNEEYSITGEHDNKSLQSVLESICFITKLKYQKNGNNITLY</sequence>
<proteinExistence type="predicted"/>
<feature type="domain" description="Protein FecR C-terminal" evidence="3">
    <location>
        <begin position="269"/>
        <end position="336"/>
    </location>
</feature>
<dbReference type="Pfam" id="PF16344">
    <property type="entry name" value="FecR_C"/>
    <property type="match status" value="1"/>
</dbReference>
<keyword evidence="1" id="KW-0812">Transmembrane</keyword>
<evidence type="ECO:0000259" key="3">
    <source>
        <dbReference type="Pfam" id="PF16344"/>
    </source>
</evidence>
<dbReference type="Pfam" id="PF04773">
    <property type="entry name" value="FecR"/>
    <property type="match status" value="1"/>
</dbReference>
<dbReference type="InterPro" id="IPR032508">
    <property type="entry name" value="FecR_C"/>
</dbReference>
<keyword evidence="1" id="KW-0472">Membrane</keyword>
<gene>
    <name evidence="4" type="ORF">E2605_09385</name>
</gene>
<dbReference type="Gene3D" id="2.60.120.1440">
    <property type="match status" value="1"/>
</dbReference>
<dbReference type="AlphaFoldDB" id="A0A4Y8L1C2"/>
<dbReference type="OrthoDB" id="783402at2"/>
<dbReference type="STRING" id="1121485.GCA_000426485_02257"/>
<keyword evidence="5" id="KW-1185">Reference proteome</keyword>
<dbReference type="Proteomes" id="UP000297861">
    <property type="component" value="Unassembled WGS sequence"/>
</dbReference>
<dbReference type="PANTHER" id="PTHR30273:SF2">
    <property type="entry name" value="PROTEIN FECR"/>
    <property type="match status" value="1"/>
</dbReference>
<evidence type="ECO:0000259" key="2">
    <source>
        <dbReference type="Pfam" id="PF04773"/>
    </source>
</evidence>
<keyword evidence="1" id="KW-1133">Transmembrane helix</keyword>
<dbReference type="EMBL" id="SOML01000005">
    <property type="protein sequence ID" value="TFD96373.1"/>
    <property type="molecule type" value="Genomic_DNA"/>
</dbReference>
<comment type="caution">
    <text evidence="4">The sequence shown here is derived from an EMBL/GenBank/DDBJ whole genome shotgun (WGS) entry which is preliminary data.</text>
</comment>
<evidence type="ECO:0000256" key="1">
    <source>
        <dbReference type="SAM" id="Phobius"/>
    </source>
</evidence>
<dbReference type="InterPro" id="IPR012373">
    <property type="entry name" value="Ferrdict_sens_TM"/>
</dbReference>
<evidence type="ECO:0000313" key="4">
    <source>
        <dbReference type="EMBL" id="TFD96373.1"/>
    </source>
</evidence>
<dbReference type="FunFam" id="2.60.120.1440:FF:000001">
    <property type="entry name" value="Putative anti-sigma factor"/>
    <property type="match status" value="1"/>
</dbReference>
<dbReference type="GO" id="GO:0016989">
    <property type="term" value="F:sigma factor antagonist activity"/>
    <property type="evidence" value="ECO:0007669"/>
    <property type="project" value="TreeGrafter"/>
</dbReference>
<dbReference type="RefSeq" id="WP_134436251.1">
    <property type="nucleotide sequence ID" value="NZ_SOML01000005.1"/>
</dbReference>
<organism evidence="4 5">
    <name type="scientific">Dysgonomonas capnocytophagoides</name>
    <dbReference type="NCBI Taxonomy" id="45254"/>
    <lineage>
        <taxon>Bacteria</taxon>
        <taxon>Pseudomonadati</taxon>
        <taxon>Bacteroidota</taxon>
        <taxon>Bacteroidia</taxon>
        <taxon>Bacteroidales</taxon>
        <taxon>Dysgonomonadaceae</taxon>
        <taxon>Dysgonomonas</taxon>
    </lineage>
</organism>
<evidence type="ECO:0000313" key="5">
    <source>
        <dbReference type="Proteomes" id="UP000297861"/>
    </source>
</evidence>
<feature type="domain" description="FecR protein" evidence="2">
    <location>
        <begin position="131"/>
        <end position="224"/>
    </location>
</feature>
<accession>A0A4Y8L1C2</accession>
<protein>
    <submittedName>
        <fullName evidence="4">FecR family protein</fullName>
    </submittedName>
</protein>
<dbReference type="PANTHER" id="PTHR30273">
    <property type="entry name" value="PERIPLASMIC SIGNAL SENSOR AND SIGMA FACTOR ACTIVATOR FECR-RELATED"/>
    <property type="match status" value="1"/>
</dbReference>
<name>A0A4Y8L1C2_9BACT</name>
<dbReference type="PIRSF" id="PIRSF018266">
    <property type="entry name" value="FecR"/>
    <property type="match status" value="1"/>
</dbReference>
<feature type="transmembrane region" description="Helical" evidence="1">
    <location>
        <begin position="96"/>
        <end position="117"/>
    </location>
</feature>
<reference evidence="4 5" key="1">
    <citation type="submission" date="2019-03" db="EMBL/GenBank/DDBJ databases">
        <title>San Antonio Military Medical Center submission to MRSN (WRAIR), pending publication.</title>
        <authorList>
            <person name="Blyth D.M."/>
            <person name="Mccarthy S.L."/>
            <person name="Schall S.E."/>
            <person name="Stam J.A."/>
            <person name="Ong A.C."/>
            <person name="Mcgann P.T."/>
        </authorList>
    </citation>
    <scope>NUCLEOTIDE SEQUENCE [LARGE SCALE GENOMIC DNA]</scope>
    <source>
        <strain evidence="4 5">MRSN571793</strain>
    </source>
</reference>
<dbReference type="Gene3D" id="3.55.50.30">
    <property type="match status" value="1"/>
</dbReference>
<dbReference type="InterPro" id="IPR006860">
    <property type="entry name" value="FecR"/>
</dbReference>